<evidence type="ECO:0000313" key="4">
    <source>
        <dbReference type="EMBL" id="WJW69457.1"/>
    </source>
</evidence>
<name>A0A8T7M671_9CHLR</name>
<dbReference type="AlphaFoldDB" id="A0A8T7M671"/>
<gene>
    <name evidence="3" type="ORF">HXX08_16935</name>
    <name evidence="4" type="ORF">OZ401_003070</name>
</gene>
<evidence type="ECO:0000313" key="5">
    <source>
        <dbReference type="Proteomes" id="UP000521676"/>
    </source>
</evidence>
<dbReference type="RefSeq" id="WP_341471341.1">
    <property type="nucleotide sequence ID" value="NZ_CP128400.1"/>
</dbReference>
<accession>A0A8T7M671</accession>
<evidence type="ECO:0000256" key="1">
    <source>
        <dbReference type="SAM" id="MobiDB-lite"/>
    </source>
</evidence>
<proteinExistence type="predicted"/>
<dbReference type="EMBL" id="CP128400">
    <property type="protein sequence ID" value="WJW69457.1"/>
    <property type="molecule type" value="Genomic_DNA"/>
</dbReference>
<reference evidence="4" key="2">
    <citation type="journal article" date="2024" name="Nature">
        <title>Anoxygenic phototroph of the Chloroflexota uses a type I reaction centre.</title>
        <authorList>
            <person name="Tsuji J.M."/>
            <person name="Shaw N.A."/>
            <person name="Nagashima S."/>
            <person name="Venkiteswaran J.J."/>
            <person name="Schiff S.L."/>
            <person name="Watanabe T."/>
            <person name="Fukui M."/>
            <person name="Hanada S."/>
            <person name="Tank M."/>
            <person name="Neufeld J.D."/>
        </authorList>
    </citation>
    <scope>NUCLEOTIDE SEQUENCE</scope>
    <source>
        <strain evidence="4">L227-S17</strain>
    </source>
</reference>
<dbReference type="Proteomes" id="UP001431572">
    <property type="component" value="Chromosome 2"/>
</dbReference>
<reference evidence="3 5" key="1">
    <citation type="submission" date="2020-06" db="EMBL/GenBank/DDBJ databases">
        <title>Anoxygenic phototrophic Chloroflexota member uses a Type I reaction center.</title>
        <authorList>
            <person name="Tsuji J.M."/>
            <person name="Shaw N.A."/>
            <person name="Nagashima S."/>
            <person name="Venkiteswaran J."/>
            <person name="Schiff S.L."/>
            <person name="Hanada S."/>
            <person name="Tank M."/>
            <person name="Neufeld J.D."/>
        </authorList>
    </citation>
    <scope>NUCLEOTIDE SEQUENCE [LARGE SCALE GENOMIC DNA]</scope>
    <source>
        <strain evidence="3">L227-S17</strain>
    </source>
</reference>
<sequence length="269" mass="27137">MSIGSMVFRKKSFVGLMFLLLLTIALVACGDAPTSTPVPANNATTAAVSGNNNLSPAGQTPGAGFRQGNFNPSISGTVDSYDATAKTLTVKAADGTIQKFDVSNVRLTKTDKISLDELTKLAVANETIQVTGDKASDGSYNATQLTVLDPNAVGGNGGAAGRLQRPVGTGTPGNNVPNNGNGTPNGTFGNGSQRAGFPGIVVQNAVVSGNKLTGTDFAGQAITVNLSATTTVLKRAAGTTDELKAGVTVSVNYVTSQSSTITAVAIVIE</sequence>
<evidence type="ECO:0000256" key="2">
    <source>
        <dbReference type="SAM" id="SignalP"/>
    </source>
</evidence>
<evidence type="ECO:0000313" key="6">
    <source>
        <dbReference type="Proteomes" id="UP001431572"/>
    </source>
</evidence>
<protein>
    <recommendedName>
        <fullName evidence="7">DUF5666 domain-containing protein</fullName>
    </recommendedName>
</protein>
<evidence type="ECO:0000313" key="3">
    <source>
        <dbReference type="EMBL" id="NWJ47546.1"/>
    </source>
</evidence>
<organism evidence="3 5">
    <name type="scientific">Candidatus Chlorohelix allophototropha</name>
    <dbReference type="NCBI Taxonomy" id="3003348"/>
    <lineage>
        <taxon>Bacteria</taxon>
        <taxon>Bacillati</taxon>
        <taxon>Chloroflexota</taxon>
        <taxon>Chloroflexia</taxon>
        <taxon>Candidatus Chloroheliales</taxon>
        <taxon>Candidatus Chloroheliaceae</taxon>
        <taxon>Candidatus Chlorohelix</taxon>
    </lineage>
</organism>
<keyword evidence="6" id="KW-1185">Reference proteome</keyword>
<feature type="region of interest" description="Disordered" evidence="1">
    <location>
        <begin position="156"/>
        <end position="192"/>
    </location>
</feature>
<feature type="signal peptide" evidence="2">
    <location>
        <begin position="1"/>
        <end position="27"/>
    </location>
</feature>
<dbReference type="EMBL" id="JACATZ010000003">
    <property type="protein sequence ID" value="NWJ47546.1"/>
    <property type="molecule type" value="Genomic_DNA"/>
</dbReference>
<feature type="compositionally biased region" description="Low complexity" evidence="1">
    <location>
        <begin position="166"/>
        <end position="191"/>
    </location>
</feature>
<feature type="chain" id="PRO_5035767217" description="DUF5666 domain-containing protein" evidence="2">
    <location>
        <begin position="28"/>
        <end position="269"/>
    </location>
</feature>
<keyword evidence="2" id="KW-0732">Signal</keyword>
<evidence type="ECO:0008006" key="7">
    <source>
        <dbReference type="Google" id="ProtNLM"/>
    </source>
</evidence>
<dbReference type="Proteomes" id="UP000521676">
    <property type="component" value="Unassembled WGS sequence"/>
</dbReference>